<gene>
    <name evidence="3" type="ORF">D3872_03175</name>
</gene>
<dbReference type="Gene3D" id="3.30.1340.30">
    <property type="match status" value="1"/>
</dbReference>
<comment type="caution">
    <text evidence="3">The sequence shown here is derived from an EMBL/GenBank/DDBJ whole genome shotgun (WGS) entry which is preliminary data.</text>
</comment>
<accession>A0A418Y6Y3</accession>
<sequence>MSIAMSIAQRFTTCLVSLLILALIACTSPDKRPGEYIDDAVLTVKVKSALIADPELKATEINVETYKGTVQLSGFVASPDHVQKATRLAHDIKGVRAVKNVIGIKK</sequence>
<dbReference type="Pfam" id="PF04972">
    <property type="entry name" value="BON"/>
    <property type="match status" value="1"/>
</dbReference>
<dbReference type="PANTHER" id="PTHR34606">
    <property type="entry name" value="BON DOMAIN-CONTAINING PROTEIN"/>
    <property type="match status" value="1"/>
</dbReference>
<keyword evidence="4" id="KW-1185">Reference proteome</keyword>
<dbReference type="PROSITE" id="PS50914">
    <property type="entry name" value="BON"/>
    <property type="match status" value="1"/>
</dbReference>
<evidence type="ECO:0000313" key="3">
    <source>
        <dbReference type="EMBL" id="RJG25022.1"/>
    </source>
</evidence>
<evidence type="ECO:0000259" key="2">
    <source>
        <dbReference type="PROSITE" id="PS50914"/>
    </source>
</evidence>
<proteinExistence type="predicted"/>
<dbReference type="SMART" id="SM00749">
    <property type="entry name" value="BON"/>
    <property type="match status" value="1"/>
</dbReference>
<organism evidence="3 4">
    <name type="scientific">Massilia cavernae</name>
    <dbReference type="NCBI Taxonomy" id="2320864"/>
    <lineage>
        <taxon>Bacteria</taxon>
        <taxon>Pseudomonadati</taxon>
        <taxon>Pseudomonadota</taxon>
        <taxon>Betaproteobacteria</taxon>
        <taxon>Burkholderiales</taxon>
        <taxon>Oxalobacteraceae</taxon>
        <taxon>Telluria group</taxon>
        <taxon>Massilia</taxon>
    </lineage>
</organism>
<evidence type="ECO:0000313" key="4">
    <source>
        <dbReference type="Proteomes" id="UP000284006"/>
    </source>
</evidence>
<dbReference type="InterPro" id="IPR051686">
    <property type="entry name" value="Lipoprotein_DolP"/>
</dbReference>
<dbReference type="PANTHER" id="PTHR34606:SF16">
    <property type="entry name" value="BON DOMAIN-CONTAINING PROTEIN"/>
    <property type="match status" value="1"/>
</dbReference>
<dbReference type="Proteomes" id="UP000284006">
    <property type="component" value="Unassembled WGS sequence"/>
</dbReference>
<name>A0A418Y6Y3_9BURK</name>
<protein>
    <submittedName>
        <fullName evidence="3">BON domain-containing protein</fullName>
    </submittedName>
</protein>
<feature type="chain" id="PRO_5019560811" evidence="1">
    <location>
        <begin position="28"/>
        <end position="106"/>
    </location>
</feature>
<keyword evidence="1" id="KW-0732">Signal</keyword>
<dbReference type="AlphaFoldDB" id="A0A418Y6Y3"/>
<dbReference type="InterPro" id="IPR014004">
    <property type="entry name" value="Transpt-assoc_nodulatn_dom_bac"/>
</dbReference>
<dbReference type="OrthoDB" id="7360581at2"/>
<feature type="domain" description="BON" evidence="2">
    <location>
        <begin position="38"/>
        <end position="106"/>
    </location>
</feature>
<reference evidence="3 4" key="1">
    <citation type="submission" date="2018-09" db="EMBL/GenBank/DDBJ databases">
        <authorList>
            <person name="Zhu H."/>
        </authorList>
    </citation>
    <scope>NUCLEOTIDE SEQUENCE [LARGE SCALE GENOMIC DNA]</scope>
    <source>
        <strain evidence="3 4">K1S02-61</strain>
    </source>
</reference>
<feature type="signal peptide" evidence="1">
    <location>
        <begin position="1"/>
        <end position="27"/>
    </location>
</feature>
<dbReference type="EMBL" id="QYUP01000028">
    <property type="protein sequence ID" value="RJG25022.1"/>
    <property type="molecule type" value="Genomic_DNA"/>
</dbReference>
<dbReference type="InterPro" id="IPR007055">
    <property type="entry name" value="BON_dom"/>
</dbReference>
<evidence type="ECO:0000256" key="1">
    <source>
        <dbReference type="SAM" id="SignalP"/>
    </source>
</evidence>